<keyword evidence="7" id="KW-1185">Reference proteome</keyword>
<comment type="caution">
    <text evidence="6">The sequence shown here is derived from an EMBL/GenBank/DDBJ whole genome shotgun (WGS) entry which is preliminary data.</text>
</comment>
<evidence type="ECO:0000313" key="7">
    <source>
        <dbReference type="Proteomes" id="UP001268256"/>
    </source>
</evidence>
<dbReference type="Gene3D" id="1.20.1530.20">
    <property type="match status" value="1"/>
</dbReference>
<feature type="transmembrane region" description="Helical" evidence="5">
    <location>
        <begin position="121"/>
        <end position="145"/>
    </location>
</feature>
<dbReference type="PANTHER" id="PTHR10361">
    <property type="entry name" value="SODIUM-BILE ACID COTRANSPORTER"/>
    <property type="match status" value="1"/>
</dbReference>
<organism evidence="6 7">
    <name type="scientific">Pseudocalidococcus azoricus BACA0444</name>
    <dbReference type="NCBI Taxonomy" id="2918990"/>
    <lineage>
        <taxon>Bacteria</taxon>
        <taxon>Bacillati</taxon>
        <taxon>Cyanobacteriota</taxon>
        <taxon>Cyanophyceae</taxon>
        <taxon>Acaryochloridales</taxon>
        <taxon>Thermosynechococcaceae</taxon>
        <taxon>Pseudocalidococcus</taxon>
        <taxon>Pseudocalidococcus azoricus</taxon>
    </lineage>
</organism>
<dbReference type="Pfam" id="PF01758">
    <property type="entry name" value="SBF"/>
    <property type="match status" value="1"/>
</dbReference>
<evidence type="ECO:0000256" key="1">
    <source>
        <dbReference type="ARBA" id="ARBA00004141"/>
    </source>
</evidence>
<dbReference type="PANTHER" id="PTHR10361:SF28">
    <property type="entry name" value="P3 PROTEIN-RELATED"/>
    <property type="match status" value="1"/>
</dbReference>
<evidence type="ECO:0000256" key="2">
    <source>
        <dbReference type="ARBA" id="ARBA00022692"/>
    </source>
</evidence>
<dbReference type="AlphaFoldDB" id="A0AAE4JXW7"/>
<dbReference type="EMBL" id="JAVMIP010000012">
    <property type="protein sequence ID" value="MDS3861478.1"/>
    <property type="molecule type" value="Genomic_DNA"/>
</dbReference>
<keyword evidence="3 5" id="KW-1133">Transmembrane helix</keyword>
<dbReference type="RefSeq" id="WP_322878733.1">
    <property type="nucleotide sequence ID" value="NZ_JAVMIP010000012.1"/>
</dbReference>
<evidence type="ECO:0000256" key="4">
    <source>
        <dbReference type="ARBA" id="ARBA00023136"/>
    </source>
</evidence>
<feature type="transmembrane region" description="Helical" evidence="5">
    <location>
        <begin position="63"/>
        <end position="81"/>
    </location>
</feature>
<reference evidence="7" key="1">
    <citation type="submission" date="2023-07" db="EMBL/GenBank/DDBJ databases">
        <authorList>
            <person name="Luz R."/>
            <person name="Cordeiro R."/>
            <person name="Fonseca A."/>
            <person name="Goncalves V."/>
        </authorList>
    </citation>
    <scope>NUCLEOTIDE SEQUENCE [LARGE SCALE GENOMIC DNA]</scope>
    <source>
        <strain evidence="7">BACA0444</strain>
    </source>
</reference>
<name>A0AAE4JXW7_9CYAN</name>
<evidence type="ECO:0000256" key="3">
    <source>
        <dbReference type="ARBA" id="ARBA00022989"/>
    </source>
</evidence>
<feature type="transmembrane region" description="Helical" evidence="5">
    <location>
        <begin position="212"/>
        <end position="236"/>
    </location>
</feature>
<dbReference type="InterPro" id="IPR038770">
    <property type="entry name" value="Na+/solute_symporter_sf"/>
</dbReference>
<evidence type="ECO:0000313" key="6">
    <source>
        <dbReference type="EMBL" id="MDS3861478.1"/>
    </source>
</evidence>
<sequence length="311" mass="33728">MIRAIERYFLLVALSLSLLALGYPGLFTGFRAYIPQLLGLVMFGMGLTLEFKDFQGIWQKKSLVGIGVLLQFLLMPTLGWGLATLCQLPRDEFVGLVMVGACPGGTASNVITYLARANVPLSVVLTLTTTLLAPLLTPLLIYALARTKIDLALGPLMGSVFWIVLFPLLDGLILRRLLRRRLEPILAIFPAISILLIALIIATVVGQNQAQILQLPLMVILAVVLHNGLGLLLGYWGARLFQMPEADCRTVAIEVGMQNSGLGVALATQFVNATAALPAAIFSLWHNISGITLANYWAGQQDRHLQSQDGD</sequence>
<evidence type="ECO:0000256" key="5">
    <source>
        <dbReference type="SAM" id="Phobius"/>
    </source>
</evidence>
<accession>A0AAE4JXW7</accession>
<feature type="transmembrane region" description="Helical" evidence="5">
    <location>
        <begin position="32"/>
        <end position="51"/>
    </location>
</feature>
<dbReference type="GO" id="GO:0016020">
    <property type="term" value="C:membrane"/>
    <property type="evidence" value="ECO:0007669"/>
    <property type="project" value="UniProtKB-SubCell"/>
</dbReference>
<keyword evidence="2 5" id="KW-0812">Transmembrane</keyword>
<protein>
    <submittedName>
        <fullName evidence="6">Bile acid:sodium symporter family protein</fullName>
    </submittedName>
</protein>
<dbReference type="InterPro" id="IPR002657">
    <property type="entry name" value="BilAc:Na_symport/Acr3"/>
</dbReference>
<gene>
    <name evidence="6" type="ORF">RIF25_11740</name>
</gene>
<dbReference type="Proteomes" id="UP001268256">
    <property type="component" value="Unassembled WGS sequence"/>
</dbReference>
<proteinExistence type="predicted"/>
<feature type="transmembrane region" description="Helical" evidence="5">
    <location>
        <begin position="151"/>
        <end position="173"/>
    </location>
</feature>
<dbReference type="InterPro" id="IPR004710">
    <property type="entry name" value="Bilac:Na_transpt"/>
</dbReference>
<comment type="subcellular location">
    <subcellularLocation>
        <location evidence="1">Membrane</location>
        <topology evidence="1">Multi-pass membrane protein</topology>
    </subcellularLocation>
</comment>
<feature type="transmembrane region" description="Helical" evidence="5">
    <location>
        <begin position="185"/>
        <end position="206"/>
    </location>
</feature>
<feature type="transmembrane region" description="Helical" evidence="5">
    <location>
        <begin position="93"/>
        <end position="114"/>
    </location>
</feature>
<keyword evidence="4 5" id="KW-0472">Membrane</keyword>